<keyword evidence="1" id="KW-0472">Membrane</keyword>
<reference evidence="2" key="1">
    <citation type="journal article" date="2023" name="Mol. Biol. Evol.">
        <title>Third-Generation Sequencing Reveals the Adaptive Role of the Epigenome in Three Deep-Sea Polychaetes.</title>
        <authorList>
            <person name="Perez M."/>
            <person name="Aroh O."/>
            <person name="Sun Y."/>
            <person name="Lan Y."/>
            <person name="Juniper S.K."/>
            <person name="Young C.R."/>
            <person name="Angers B."/>
            <person name="Qian P.Y."/>
        </authorList>
    </citation>
    <scope>NUCLEOTIDE SEQUENCE</scope>
    <source>
        <strain evidence="2">P08H-3</strain>
    </source>
</reference>
<organism evidence="2 3">
    <name type="scientific">Paralvinella palmiformis</name>
    <dbReference type="NCBI Taxonomy" id="53620"/>
    <lineage>
        <taxon>Eukaryota</taxon>
        <taxon>Metazoa</taxon>
        <taxon>Spiralia</taxon>
        <taxon>Lophotrochozoa</taxon>
        <taxon>Annelida</taxon>
        <taxon>Polychaeta</taxon>
        <taxon>Sedentaria</taxon>
        <taxon>Canalipalpata</taxon>
        <taxon>Terebellida</taxon>
        <taxon>Terebelliformia</taxon>
        <taxon>Alvinellidae</taxon>
        <taxon>Paralvinella</taxon>
    </lineage>
</organism>
<dbReference type="SUPFAM" id="SSF81321">
    <property type="entry name" value="Family A G protein-coupled receptor-like"/>
    <property type="match status" value="1"/>
</dbReference>
<keyword evidence="3" id="KW-1185">Reference proteome</keyword>
<sequence length="172" mass="20059">MSPHPRKLAYLSYNSVHTLSTTKSISNNENAEQVHVGAIRSQAPLNQSKSIRSLTSNDSFSSISLSHIVSQYLSRAQQDNGTQLIQRLQLQKGYFRMLLAIYLLYFIFMTPYYIFYMAMSTRGKYHLNLPHWIPVTLEWMADFPPLIKLFVYIMLCKDFKEGMARNCTYKRK</sequence>
<evidence type="ECO:0000313" key="3">
    <source>
        <dbReference type="Proteomes" id="UP001208570"/>
    </source>
</evidence>
<feature type="transmembrane region" description="Helical" evidence="1">
    <location>
        <begin position="94"/>
        <end position="116"/>
    </location>
</feature>
<feature type="transmembrane region" description="Helical" evidence="1">
    <location>
        <begin position="136"/>
        <end position="155"/>
    </location>
</feature>
<name>A0AAD9N0V9_9ANNE</name>
<gene>
    <name evidence="2" type="ORF">LSH36_324g03073</name>
</gene>
<evidence type="ECO:0000313" key="2">
    <source>
        <dbReference type="EMBL" id="KAK2152635.1"/>
    </source>
</evidence>
<keyword evidence="1" id="KW-1133">Transmembrane helix</keyword>
<proteinExistence type="predicted"/>
<dbReference type="EMBL" id="JAODUP010000323">
    <property type="protein sequence ID" value="KAK2152635.1"/>
    <property type="molecule type" value="Genomic_DNA"/>
</dbReference>
<dbReference type="Proteomes" id="UP001208570">
    <property type="component" value="Unassembled WGS sequence"/>
</dbReference>
<evidence type="ECO:0000256" key="1">
    <source>
        <dbReference type="SAM" id="Phobius"/>
    </source>
</evidence>
<protein>
    <submittedName>
        <fullName evidence="2">Uncharacterized protein</fullName>
    </submittedName>
</protein>
<comment type="caution">
    <text evidence="2">The sequence shown here is derived from an EMBL/GenBank/DDBJ whole genome shotgun (WGS) entry which is preliminary data.</text>
</comment>
<dbReference type="Gene3D" id="1.20.1070.10">
    <property type="entry name" value="Rhodopsin 7-helix transmembrane proteins"/>
    <property type="match status" value="1"/>
</dbReference>
<keyword evidence="1" id="KW-0812">Transmembrane</keyword>
<dbReference type="AlphaFoldDB" id="A0AAD9N0V9"/>
<accession>A0AAD9N0V9</accession>